<dbReference type="Proteomes" id="UP000238563">
    <property type="component" value="Unassembled WGS sequence"/>
</dbReference>
<feature type="transmembrane region" description="Helical" evidence="1">
    <location>
        <begin position="102"/>
        <end position="120"/>
    </location>
</feature>
<feature type="transmembrane region" description="Helical" evidence="1">
    <location>
        <begin position="79"/>
        <end position="96"/>
    </location>
</feature>
<evidence type="ECO:0000313" key="3">
    <source>
        <dbReference type="Proteomes" id="UP000238563"/>
    </source>
</evidence>
<proteinExistence type="predicted"/>
<dbReference type="EMBL" id="PVBT01000001">
    <property type="protein sequence ID" value="PRD58780.1"/>
    <property type="molecule type" value="Genomic_DNA"/>
</dbReference>
<feature type="transmembrane region" description="Helical" evidence="1">
    <location>
        <begin position="240"/>
        <end position="265"/>
    </location>
</feature>
<comment type="caution">
    <text evidence="2">The sequence shown here is derived from an EMBL/GenBank/DDBJ whole genome shotgun (WGS) entry which is preliminary data.</text>
</comment>
<organism evidence="2 3">
    <name type="scientific">Phyllobacterium myrsinacearum</name>
    <dbReference type="NCBI Taxonomy" id="28101"/>
    <lineage>
        <taxon>Bacteria</taxon>
        <taxon>Pseudomonadati</taxon>
        <taxon>Pseudomonadota</taxon>
        <taxon>Alphaproteobacteria</taxon>
        <taxon>Hyphomicrobiales</taxon>
        <taxon>Phyllobacteriaceae</taxon>
        <taxon>Phyllobacterium</taxon>
    </lineage>
</organism>
<protein>
    <submittedName>
        <fullName evidence="2">DUF898 domain-containing protein</fullName>
    </submittedName>
</protein>
<feature type="transmembrane region" description="Helical" evidence="1">
    <location>
        <begin position="200"/>
        <end position="228"/>
    </location>
</feature>
<accession>A0A2S9JZM1</accession>
<keyword evidence="1" id="KW-0472">Membrane</keyword>
<feature type="transmembrane region" description="Helical" evidence="1">
    <location>
        <begin position="141"/>
        <end position="168"/>
    </location>
</feature>
<keyword evidence="1" id="KW-1133">Transmembrane helix</keyword>
<evidence type="ECO:0000256" key="1">
    <source>
        <dbReference type="SAM" id="Phobius"/>
    </source>
</evidence>
<feature type="transmembrane region" description="Helical" evidence="1">
    <location>
        <begin position="292"/>
        <end position="312"/>
    </location>
</feature>
<keyword evidence="1" id="KW-0812">Transmembrane</keyword>
<gene>
    <name evidence="2" type="ORF">C5750_06805</name>
</gene>
<dbReference type="InterPro" id="IPR010295">
    <property type="entry name" value="DUF898"/>
</dbReference>
<evidence type="ECO:0000313" key="2">
    <source>
        <dbReference type="EMBL" id="PRD58780.1"/>
    </source>
</evidence>
<dbReference type="RefSeq" id="WP_105733007.1">
    <property type="nucleotide sequence ID" value="NZ_PVBT01000001.1"/>
</dbReference>
<dbReference type="OrthoDB" id="7462354at2"/>
<dbReference type="Pfam" id="PF05987">
    <property type="entry name" value="DUF898"/>
    <property type="match status" value="1"/>
</dbReference>
<sequence length="364" mass="40191">MEGSPHVQFGRPAEYTGHRFAFSGTGKEYFGIWIVNILLTIVTLGIYSAWAKVRRNRYFFGNTKLADGWFDYHARPKQILIGRILVVGYLILYNLLLRFSPLLGGLLGLVFIVAIPWLIARGLRFSARVTSYRNVRFDFTGGYWGAVRAFFLSSLVAGLSFGLLAPIASRWTLRYTLGNLRYGGKVFSPDPTLGALYRAWVLPAVLTVGGLVLLGIIIGGSAAGLQALKANDFANDPARNVAFIVTLYLMLLPVLLLYAVVGLLYSAGVRNAGFSATTFDGRHYLFSDMPRWTYAWVMVSNLVVTILTLGLMRPWAAVRLARFHADYTAIVFDGDVGEIFSDIKDSGSAVGSEFMDIEGIDFGF</sequence>
<keyword evidence="3" id="KW-1185">Reference proteome</keyword>
<name>A0A2S9JZM1_9HYPH</name>
<feature type="transmembrane region" description="Helical" evidence="1">
    <location>
        <begin position="30"/>
        <end position="50"/>
    </location>
</feature>
<reference evidence="2 3" key="1">
    <citation type="submission" date="2018-02" db="EMBL/GenBank/DDBJ databases">
        <title>The draft genome of Phyllobacterium myrsinacearum DSM5892.</title>
        <authorList>
            <person name="Li L."/>
            <person name="Liu L."/>
            <person name="Zhang X."/>
            <person name="Wang T."/>
        </authorList>
    </citation>
    <scope>NUCLEOTIDE SEQUENCE [LARGE SCALE GENOMIC DNA]</scope>
    <source>
        <strain evidence="2 3">DSM 5892</strain>
    </source>
</reference>
<dbReference type="AlphaFoldDB" id="A0A2S9JZM1"/>